<evidence type="ECO:0000256" key="2">
    <source>
        <dbReference type="ARBA" id="ARBA00022857"/>
    </source>
</evidence>
<evidence type="ECO:0000259" key="7">
    <source>
        <dbReference type="Pfam" id="PF00248"/>
    </source>
</evidence>
<dbReference type="AlphaFoldDB" id="A0A1Q9YKF5"/>
<dbReference type="InterPro" id="IPR036812">
    <property type="entry name" value="NAD(P)_OxRdtase_dom_sf"/>
</dbReference>
<comment type="similarity">
    <text evidence="1">Belongs to the aldo/keto reductase family.</text>
</comment>
<dbReference type="PROSITE" id="PS00062">
    <property type="entry name" value="ALDOKETO_REDUCTASE_2"/>
    <property type="match status" value="1"/>
</dbReference>
<organism evidence="8 9">
    <name type="scientific">Faecalibaculum rodentium</name>
    <dbReference type="NCBI Taxonomy" id="1702221"/>
    <lineage>
        <taxon>Bacteria</taxon>
        <taxon>Bacillati</taxon>
        <taxon>Bacillota</taxon>
        <taxon>Erysipelotrichia</taxon>
        <taxon>Erysipelotrichales</taxon>
        <taxon>Erysipelotrichaceae</taxon>
        <taxon>Faecalibaculum</taxon>
    </lineage>
</organism>
<dbReference type="PROSITE" id="PS00798">
    <property type="entry name" value="ALDOKETO_REDUCTASE_1"/>
    <property type="match status" value="1"/>
</dbReference>
<evidence type="ECO:0000256" key="5">
    <source>
        <dbReference type="PIRSR" id="PIRSR000097-2"/>
    </source>
</evidence>
<keyword evidence="2" id="KW-0521">NADP</keyword>
<dbReference type="GO" id="GO:0016616">
    <property type="term" value="F:oxidoreductase activity, acting on the CH-OH group of donors, NAD or NADP as acceptor"/>
    <property type="evidence" value="ECO:0007669"/>
    <property type="project" value="UniProtKB-ARBA"/>
</dbReference>
<dbReference type="Proteomes" id="UP000186758">
    <property type="component" value="Unassembled WGS sequence"/>
</dbReference>
<dbReference type="PIRSF" id="PIRSF000097">
    <property type="entry name" value="AKR"/>
    <property type="match status" value="1"/>
</dbReference>
<dbReference type="InterPro" id="IPR023210">
    <property type="entry name" value="NADP_OxRdtase_dom"/>
</dbReference>
<dbReference type="RefSeq" id="WP_075885280.1">
    <property type="nucleotide sequence ID" value="NZ_MPJZ01000052.1"/>
</dbReference>
<accession>A0A1Q9YKF5</accession>
<dbReference type="EMBL" id="MPJZ01000052">
    <property type="protein sequence ID" value="OLU45146.1"/>
    <property type="molecule type" value="Genomic_DNA"/>
</dbReference>
<gene>
    <name evidence="8" type="ORF">BO223_05500</name>
</gene>
<dbReference type="PANTHER" id="PTHR43827:SF3">
    <property type="entry name" value="NADP-DEPENDENT OXIDOREDUCTASE DOMAIN-CONTAINING PROTEIN"/>
    <property type="match status" value="1"/>
</dbReference>
<evidence type="ECO:0000256" key="4">
    <source>
        <dbReference type="PIRSR" id="PIRSR000097-1"/>
    </source>
</evidence>
<dbReference type="CDD" id="cd19071">
    <property type="entry name" value="AKR_AKR1-5-like"/>
    <property type="match status" value="1"/>
</dbReference>
<dbReference type="PROSITE" id="PS00063">
    <property type="entry name" value="ALDOKETO_REDUCTASE_3"/>
    <property type="match status" value="1"/>
</dbReference>
<evidence type="ECO:0000256" key="1">
    <source>
        <dbReference type="ARBA" id="ARBA00007905"/>
    </source>
</evidence>
<keyword evidence="3" id="KW-0560">Oxidoreductase</keyword>
<protein>
    <recommendedName>
        <fullName evidence="7">NADP-dependent oxidoreductase domain-containing protein</fullName>
    </recommendedName>
</protein>
<dbReference type="PRINTS" id="PR00069">
    <property type="entry name" value="ALDKETRDTASE"/>
</dbReference>
<feature type="binding site" evidence="5">
    <location>
        <position position="112"/>
    </location>
    <ligand>
        <name>substrate</name>
    </ligand>
</feature>
<dbReference type="PANTHER" id="PTHR43827">
    <property type="entry name" value="2,5-DIKETO-D-GLUCONIC ACID REDUCTASE"/>
    <property type="match status" value="1"/>
</dbReference>
<dbReference type="Gene3D" id="3.20.20.100">
    <property type="entry name" value="NADP-dependent oxidoreductase domain"/>
    <property type="match status" value="1"/>
</dbReference>
<feature type="site" description="Lowers pKa of active site Tyr" evidence="6">
    <location>
        <position position="79"/>
    </location>
</feature>
<proteinExistence type="inferred from homology"/>
<evidence type="ECO:0000256" key="6">
    <source>
        <dbReference type="PIRSR" id="PIRSR000097-3"/>
    </source>
</evidence>
<dbReference type="InterPro" id="IPR020471">
    <property type="entry name" value="AKR"/>
</dbReference>
<feature type="domain" description="NADP-dependent oxidoreductase" evidence="7">
    <location>
        <begin position="18"/>
        <end position="262"/>
    </location>
</feature>
<feature type="active site" description="Proton donor" evidence="4">
    <location>
        <position position="51"/>
    </location>
</feature>
<sequence>MAEKEMRTLSNGVNMPEIGFGTYLLDNLQARSCVGQAVQDGYRLIDGAAFYGNETGVGQGIRDAMQSGVSREDLFVVSKVWKDSMGYELTMASFEKTLQELQLEYLDLYLIHWPSGDHELDRSSWQALIDLYKSGKARAIGVSNFKPEDLMPLFEMEIVPMVNQIMVYPGWKQDTVTSFCRQHGIQVMAWSPLGRGRVLNNHLLRQIAAAYGKSTAQICLRWEIQKGFVPVPKSVSPARIRENLDVFDFELTTEQMQAIDSLPPME</sequence>
<evidence type="ECO:0000256" key="3">
    <source>
        <dbReference type="ARBA" id="ARBA00023002"/>
    </source>
</evidence>
<dbReference type="FunFam" id="3.20.20.100:FF:000015">
    <property type="entry name" value="Oxidoreductase, aldo/keto reductase family"/>
    <property type="match status" value="1"/>
</dbReference>
<reference evidence="8 9" key="1">
    <citation type="submission" date="2016-11" db="EMBL/GenBank/DDBJ databases">
        <title>Description of two novel members of the family Erysipelotrichaceae: Ileibacterium lipovorans gen. nov., sp. nov. and Dubosiella newyorkensis, gen. nov., sp. nov.</title>
        <authorList>
            <person name="Cox L.M."/>
            <person name="Sohn J."/>
            <person name="Tyrrell K.L."/>
            <person name="Citron D.M."/>
            <person name="Lawson P.A."/>
            <person name="Patel N.B."/>
            <person name="Iizumi T."/>
            <person name="Perez-Perez G.I."/>
            <person name="Goldstein E.J."/>
            <person name="Blaser M.J."/>
        </authorList>
    </citation>
    <scope>NUCLEOTIDE SEQUENCE [LARGE SCALE GENOMIC DNA]</scope>
    <source>
        <strain evidence="8 9">NYU-BL-K8</strain>
    </source>
</reference>
<dbReference type="SUPFAM" id="SSF51430">
    <property type="entry name" value="NAD(P)-linked oxidoreductase"/>
    <property type="match status" value="1"/>
</dbReference>
<comment type="caution">
    <text evidence="8">The sequence shown here is derived from an EMBL/GenBank/DDBJ whole genome shotgun (WGS) entry which is preliminary data.</text>
</comment>
<name>A0A1Q9YKF5_9FIRM</name>
<dbReference type="Pfam" id="PF00248">
    <property type="entry name" value="Aldo_ket_red"/>
    <property type="match status" value="1"/>
</dbReference>
<evidence type="ECO:0000313" key="8">
    <source>
        <dbReference type="EMBL" id="OLU45146.1"/>
    </source>
</evidence>
<evidence type="ECO:0000313" key="9">
    <source>
        <dbReference type="Proteomes" id="UP000186758"/>
    </source>
</evidence>
<dbReference type="InterPro" id="IPR018170">
    <property type="entry name" value="Aldo/ket_reductase_CS"/>
</dbReference>